<gene>
    <name evidence="1" type="ORF">HMPREF9454_02484</name>
</gene>
<dbReference type="RefSeq" id="WP_008540219.1">
    <property type="nucleotide sequence ID" value="NZ_JH601095.1"/>
</dbReference>
<evidence type="ECO:0000313" key="1">
    <source>
        <dbReference type="EMBL" id="EHR31828.1"/>
    </source>
</evidence>
<dbReference type="GeneID" id="62779886"/>
<dbReference type="Proteomes" id="UP000005963">
    <property type="component" value="Unassembled WGS sequence"/>
</dbReference>
<name>A0ABP2NGC1_9FIRM</name>
<proteinExistence type="predicted"/>
<accession>A0ABP2NGC1</accession>
<reference evidence="1 2" key="1">
    <citation type="submission" date="2012-01" db="EMBL/GenBank/DDBJ databases">
        <title>The Genome Sequence of Megamonas funiformis YIT 11815.</title>
        <authorList>
            <consortium name="The Broad Institute Genome Sequencing Platform"/>
            <person name="Earl A."/>
            <person name="Ward D."/>
            <person name="Feldgarden M."/>
            <person name="Gevers D."/>
            <person name="Morotomi M."/>
            <person name="Young S.K."/>
            <person name="Zeng Q."/>
            <person name="Gargeya S."/>
            <person name="Fitzgerald M."/>
            <person name="Haas B."/>
            <person name="Abouelleil A."/>
            <person name="Alvarado L."/>
            <person name="Arachchi H.M."/>
            <person name="Berlin A."/>
            <person name="Chapman S.B."/>
            <person name="Gearin G."/>
            <person name="Goldberg J."/>
            <person name="Griggs A."/>
            <person name="Gujja S."/>
            <person name="Hansen M."/>
            <person name="Heiman D."/>
            <person name="Howarth C."/>
            <person name="Larimer J."/>
            <person name="Lui A."/>
            <person name="MacDonald P.J.P."/>
            <person name="McCowen C."/>
            <person name="Montmayeur A."/>
            <person name="Murphy C."/>
            <person name="Neiman D."/>
            <person name="Pearson M."/>
            <person name="Priest M."/>
            <person name="Roberts A."/>
            <person name="Saif S."/>
            <person name="Shea T."/>
            <person name="Sisk P."/>
            <person name="Stolte C."/>
            <person name="Sykes S."/>
            <person name="Wortman J."/>
            <person name="Nusbaum C."/>
            <person name="Birren B."/>
        </authorList>
    </citation>
    <scope>NUCLEOTIDE SEQUENCE [LARGE SCALE GENOMIC DNA]</scope>
    <source>
        <strain evidence="1 2">YIT 11815</strain>
    </source>
</reference>
<organism evidence="1 2">
    <name type="scientific">Megamonas funiformis YIT 11815</name>
    <dbReference type="NCBI Taxonomy" id="742816"/>
    <lineage>
        <taxon>Bacteria</taxon>
        <taxon>Bacillati</taxon>
        <taxon>Bacillota</taxon>
        <taxon>Negativicutes</taxon>
        <taxon>Selenomonadales</taxon>
        <taxon>Selenomonadaceae</taxon>
        <taxon>Megamonas</taxon>
    </lineage>
</organism>
<evidence type="ECO:0000313" key="2">
    <source>
        <dbReference type="Proteomes" id="UP000005963"/>
    </source>
</evidence>
<dbReference type="EMBL" id="ADMB01000109">
    <property type="protein sequence ID" value="EHR31828.1"/>
    <property type="molecule type" value="Genomic_DNA"/>
</dbReference>
<comment type="caution">
    <text evidence="1">The sequence shown here is derived from an EMBL/GenBank/DDBJ whole genome shotgun (WGS) entry which is preliminary data.</text>
</comment>
<keyword evidence="2" id="KW-1185">Reference proteome</keyword>
<protein>
    <recommendedName>
        <fullName evidence="3">BppU N-terminal domain-containing protein</fullName>
    </recommendedName>
</protein>
<evidence type="ECO:0008006" key="3">
    <source>
        <dbReference type="Google" id="ProtNLM"/>
    </source>
</evidence>
<sequence length="203" mass="21916">MGFTLKIEGNESLFYGENIVQMVTASLDTPNNVRAKSTQMCLTLQIAGKLQADDNGSINSQTVKLFEWSMIPPEEEDVYRTVTVEFNHGGQCFRRITLDTAFVVDYDERYSTSSGVGDFFMIIRQKADMIKNANVEGNVALAGGLGDMATSLGQGTGIVNNKTNATDAVGRAIASVAMEKVLQKVDPSETASSINAAIQNSNK</sequence>